<keyword evidence="1" id="KW-0812">Transmembrane</keyword>
<dbReference type="GO" id="GO:0000247">
    <property type="term" value="F:C-8 sterol isomerase activity"/>
    <property type="evidence" value="ECO:0007669"/>
    <property type="project" value="TreeGrafter"/>
</dbReference>
<feature type="transmembrane region" description="Helical" evidence="1">
    <location>
        <begin position="59"/>
        <end position="81"/>
    </location>
</feature>
<feature type="transmembrane region" description="Helical" evidence="1">
    <location>
        <begin position="180"/>
        <end position="201"/>
    </location>
</feature>
<keyword evidence="3" id="KW-1185">Reference proteome</keyword>
<dbReference type="PANTHER" id="PTHR14207:SF0">
    <property type="entry name" value="3-BETA-HYDROXYSTEROID-DELTA(8),DELTA(7)-ISOMERASE"/>
    <property type="match status" value="1"/>
</dbReference>
<organism evidence="2 3">
    <name type="scientific">Conidiobolus coronatus (strain ATCC 28846 / CBS 209.66 / NRRL 28638)</name>
    <name type="common">Delacroixia coronata</name>
    <dbReference type="NCBI Taxonomy" id="796925"/>
    <lineage>
        <taxon>Eukaryota</taxon>
        <taxon>Fungi</taxon>
        <taxon>Fungi incertae sedis</taxon>
        <taxon>Zoopagomycota</taxon>
        <taxon>Entomophthoromycotina</taxon>
        <taxon>Entomophthoromycetes</taxon>
        <taxon>Entomophthorales</taxon>
        <taxon>Ancylistaceae</taxon>
        <taxon>Conidiobolus</taxon>
    </lineage>
</organism>
<proteinExistence type="predicted"/>
<feature type="transmembrane region" description="Helical" evidence="1">
    <location>
        <begin position="146"/>
        <end position="165"/>
    </location>
</feature>
<dbReference type="InterPro" id="IPR007905">
    <property type="entry name" value="EBP"/>
</dbReference>
<sequence>MTELNHPYSPKHLNLPQYIENTQNDQSLFNILLSSLGILALFSHHRISNATFEATNFEAITYTWLIIVGWKGLLLDTYYFLFYKELEADNSLFSQIWKFIAKFNSTLLQRETNKSVIFKKFIFGTIISVLSLYTAELIYNNSIQQYPLLLIISCIQFYSNFIDYLPQLSEKLPNTINDPYYIGAFVAYSLFSMVFTLALVWDSYERLVELLEYLY</sequence>
<gene>
    <name evidence="2" type="ORF">CONCODRAFT_79261</name>
</gene>
<dbReference type="EMBL" id="KQ964531">
    <property type="protein sequence ID" value="KXN69529.1"/>
    <property type="molecule type" value="Genomic_DNA"/>
</dbReference>
<dbReference type="GO" id="GO:0016126">
    <property type="term" value="P:sterol biosynthetic process"/>
    <property type="evidence" value="ECO:0007669"/>
    <property type="project" value="TreeGrafter"/>
</dbReference>
<dbReference type="AlphaFoldDB" id="A0A137P3K5"/>
<dbReference type="GO" id="GO:0016020">
    <property type="term" value="C:membrane"/>
    <property type="evidence" value="ECO:0007669"/>
    <property type="project" value="InterPro"/>
</dbReference>
<feature type="transmembrane region" description="Helical" evidence="1">
    <location>
        <begin position="28"/>
        <end position="47"/>
    </location>
</feature>
<protein>
    <submittedName>
        <fullName evidence="2">Uncharacterized protein</fullName>
    </submittedName>
</protein>
<evidence type="ECO:0000256" key="1">
    <source>
        <dbReference type="SAM" id="Phobius"/>
    </source>
</evidence>
<dbReference type="GO" id="GO:0005783">
    <property type="term" value="C:endoplasmic reticulum"/>
    <property type="evidence" value="ECO:0007669"/>
    <property type="project" value="TreeGrafter"/>
</dbReference>
<dbReference type="GO" id="GO:0047750">
    <property type="term" value="F:cholestenol delta-isomerase activity"/>
    <property type="evidence" value="ECO:0007669"/>
    <property type="project" value="InterPro"/>
</dbReference>
<keyword evidence="1" id="KW-1133">Transmembrane helix</keyword>
<reference evidence="2 3" key="1">
    <citation type="journal article" date="2015" name="Genome Biol. Evol.">
        <title>Phylogenomic analyses indicate that early fungi evolved digesting cell walls of algal ancestors of land plants.</title>
        <authorList>
            <person name="Chang Y."/>
            <person name="Wang S."/>
            <person name="Sekimoto S."/>
            <person name="Aerts A.L."/>
            <person name="Choi C."/>
            <person name="Clum A."/>
            <person name="LaButti K.M."/>
            <person name="Lindquist E.A."/>
            <person name="Yee Ngan C."/>
            <person name="Ohm R.A."/>
            <person name="Salamov A.A."/>
            <person name="Grigoriev I.V."/>
            <person name="Spatafora J.W."/>
            <person name="Berbee M.L."/>
        </authorList>
    </citation>
    <scope>NUCLEOTIDE SEQUENCE [LARGE SCALE GENOMIC DNA]</scope>
    <source>
        <strain evidence="2 3">NRRL 28638</strain>
    </source>
</reference>
<dbReference type="STRING" id="796925.A0A137P3K5"/>
<dbReference type="GO" id="GO:0004769">
    <property type="term" value="F:steroid Delta-isomerase activity"/>
    <property type="evidence" value="ECO:0007669"/>
    <property type="project" value="TreeGrafter"/>
</dbReference>
<dbReference type="Proteomes" id="UP000070444">
    <property type="component" value="Unassembled WGS sequence"/>
</dbReference>
<evidence type="ECO:0000313" key="3">
    <source>
        <dbReference type="Proteomes" id="UP000070444"/>
    </source>
</evidence>
<name>A0A137P3K5_CONC2</name>
<dbReference type="PANTHER" id="PTHR14207">
    <property type="entry name" value="STEROL ISOMERASE"/>
    <property type="match status" value="1"/>
</dbReference>
<keyword evidence="1" id="KW-0472">Membrane</keyword>
<feature type="transmembrane region" description="Helical" evidence="1">
    <location>
        <begin position="121"/>
        <end position="139"/>
    </location>
</feature>
<accession>A0A137P3K5</accession>
<evidence type="ECO:0000313" key="2">
    <source>
        <dbReference type="EMBL" id="KXN69529.1"/>
    </source>
</evidence>